<protein>
    <recommendedName>
        <fullName evidence="3">Chemotaxis phosphatase CheX-like domain-containing protein</fullName>
    </recommendedName>
</protein>
<dbReference type="AlphaFoldDB" id="A0A1H5THC6"/>
<reference evidence="1 2" key="1">
    <citation type="submission" date="2016-10" db="EMBL/GenBank/DDBJ databases">
        <authorList>
            <person name="de Groot N.N."/>
        </authorList>
    </citation>
    <scope>NUCLEOTIDE SEQUENCE [LARGE SCALE GENOMIC DNA]</scope>
    <source>
        <strain evidence="1 2">DSM 22489</strain>
    </source>
</reference>
<evidence type="ECO:0000313" key="1">
    <source>
        <dbReference type="EMBL" id="SEF62160.1"/>
    </source>
</evidence>
<organism evidence="1 2">
    <name type="scientific">Bryocella elongata</name>
    <dbReference type="NCBI Taxonomy" id="863522"/>
    <lineage>
        <taxon>Bacteria</taxon>
        <taxon>Pseudomonadati</taxon>
        <taxon>Acidobacteriota</taxon>
        <taxon>Terriglobia</taxon>
        <taxon>Terriglobales</taxon>
        <taxon>Acidobacteriaceae</taxon>
        <taxon>Bryocella</taxon>
    </lineage>
</organism>
<keyword evidence="2" id="KW-1185">Reference proteome</keyword>
<evidence type="ECO:0008006" key="3">
    <source>
        <dbReference type="Google" id="ProtNLM"/>
    </source>
</evidence>
<sequence length="159" mass="17134">MADTVGFHLSKLLTDLVGRKVTFAPLPNAVEQPIKQVFGIYQLLPWDLAIVVRLDLSLLGSLAGLLVGLPDNAVKDRLKAGGFDELLRDAAHEVLNISSAVITAEGRAIFQKMVFDRTLVDGPAGEVLKKPFHKSFYNVVIDGYQGGKLAVLGAQIPIS</sequence>
<gene>
    <name evidence="1" type="ORF">SAMN05421819_0610</name>
</gene>
<proteinExistence type="predicted"/>
<evidence type="ECO:0000313" key="2">
    <source>
        <dbReference type="Proteomes" id="UP000236728"/>
    </source>
</evidence>
<dbReference type="EMBL" id="FNVA01000001">
    <property type="protein sequence ID" value="SEF62160.1"/>
    <property type="molecule type" value="Genomic_DNA"/>
</dbReference>
<accession>A0A1H5THC6</accession>
<dbReference type="RefSeq" id="WP_103931517.1">
    <property type="nucleotide sequence ID" value="NZ_FNVA01000001.1"/>
</dbReference>
<dbReference type="Proteomes" id="UP000236728">
    <property type="component" value="Unassembled WGS sequence"/>
</dbReference>
<name>A0A1H5THC6_9BACT</name>
<dbReference type="OrthoDB" id="122059at2"/>